<feature type="signal peptide" evidence="1">
    <location>
        <begin position="1"/>
        <end position="28"/>
    </location>
</feature>
<protein>
    <recommendedName>
        <fullName evidence="4">Porin</fullName>
    </recommendedName>
</protein>
<dbReference type="EMBL" id="BAABGF010000043">
    <property type="protein sequence ID" value="GAA4292813.1"/>
    <property type="molecule type" value="Genomic_DNA"/>
</dbReference>
<feature type="chain" id="PRO_5045120850" description="Porin" evidence="1">
    <location>
        <begin position="29"/>
        <end position="134"/>
    </location>
</feature>
<proteinExistence type="predicted"/>
<name>A0ABP8F1Y0_9MYCO</name>
<evidence type="ECO:0008006" key="4">
    <source>
        <dbReference type="Google" id="ProtNLM"/>
    </source>
</evidence>
<dbReference type="Proteomes" id="UP001501417">
    <property type="component" value="Unassembled WGS sequence"/>
</dbReference>
<keyword evidence="1" id="KW-0732">Signal</keyword>
<organism evidence="2 3">
    <name type="scientific">Mycobacterium paraffinicum</name>
    <dbReference type="NCBI Taxonomy" id="53378"/>
    <lineage>
        <taxon>Bacteria</taxon>
        <taxon>Bacillati</taxon>
        <taxon>Actinomycetota</taxon>
        <taxon>Actinomycetes</taxon>
        <taxon>Mycobacteriales</taxon>
        <taxon>Mycobacteriaceae</taxon>
        <taxon>Mycobacterium</taxon>
    </lineage>
</organism>
<comment type="caution">
    <text evidence="2">The sequence shown here is derived from an EMBL/GenBank/DDBJ whole genome shotgun (WGS) entry which is preliminary data.</text>
</comment>
<sequence>MLGSPFIWAAAVTVTLALATASGVPASAEDYLYVHTESGRTRCSIGTHEVLCVSQTLELPVGFGNNAAQVDDTGKLQYLGVGMVGDPDRDIVLHYGETYHLQGWTLLPTDHGTRFTNDRTGHGMFVSVHGIYSF</sequence>
<evidence type="ECO:0000313" key="2">
    <source>
        <dbReference type="EMBL" id="GAA4292813.1"/>
    </source>
</evidence>
<gene>
    <name evidence="2" type="ORF">GCM10023161_40510</name>
</gene>
<reference evidence="3" key="1">
    <citation type="journal article" date="2019" name="Int. J. Syst. Evol. Microbiol.">
        <title>The Global Catalogue of Microorganisms (GCM) 10K type strain sequencing project: providing services to taxonomists for standard genome sequencing and annotation.</title>
        <authorList>
            <consortium name="The Broad Institute Genomics Platform"/>
            <consortium name="The Broad Institute Genome Sequencing Center for Infectious Disease"/>
            <person name="Wu L."/>
            <person name="Ma J."/>
        </authorList>
    </citation>
    <scope>NUCLEOTIDE SEQUENCE [LARGE SCALE GENOMIC DNA]</scope>
    <source>
        <strain evidence="3">JCM 17782</strain>
    </source>
</reference>
<evidence type="ECO:0000256" key="1">
    <source>
        <dbReference type="SAM" id="SignalP"/>
    </source>
</evidence>
<accession>A0ABP8F1Y0</accession>
<keyword evidence="3" id="KW-1185">Reference proteome</keyword>
<evidence type="ECO:0000313" key="3">
    <source>
        <dbReference type="Proteomes" id="UP001501417"/>
    </source>
</evidence>